<proteinExistence type="predicted"/>
<evidence type="ECO:0000313" key="1">
    <source>
        <dbReference type="EMBL" id="TCK70553.1"/>
    </source>
</evidence>
<name>A0A4R1L133_9PAST</name>
<sequence length="101" mass="12046">MFNLTSVHFRDNYLYRFFHYGESHSKIPANLAKVLARKLDMISAAENLNDLRSPPANRLELLEPKENKVYSIRVNKQYRLIFKFENNEISNLYLDPHLYNL</sequence>
<comment type="caution">
    <text evidence="1">The sequence shown here is derived from an EMBL/GenBank/DDBJ whole genome shotgun (WGS) entry which is preliminary data.</text>
</comment>
<dbReference type="Pfam" id="PF05015">
    <property type="entry name" value="HigB-like_toxin"/>
    <property type="match status" value="1"/>
</dbReference>
<dbReference type="RefSeq" id="WP_132300825.1">
    <property type="nucleotide sequence ID" value="NZ_CP170642.1"/>
</dbReference>
<dbReference type="EMBL" id="SMGJ01000002">
    <property type="protein sequence ID" value="TCK70553.1"/>
    <property type="molecule type" value="Genomic_DNA"/>
</dbReference>
<keyword evidence="2" id="KW-1185">Reference proteome</keyword>
<dbReference type="AlphaFoldDB" id="A0A4R1L133"/>
<dbReference type="SUPFAM" id="SSF143011">
    <property type="entry name" value="RelE-like"/>
    <property type="match status" value="1"/>
</dbReference>
<protein>
    <submittedName>
        <fullName evidence="1">Proteic killer suppression protein</fullName>
    </submittedName>
</protein>
<reference evidence="1 2" key="1">
    <citation type="submission" date="2019-03" db="EMBL/GenBank/DDBJ databases">
        <title>Genomic Encyclopedia of Type Strains, Phase IV (KMG-IV): sequencing the most valuable type-strain genomes for metagenomic binning, comparative biology and taxonomic classification.</title>
        <authorList>
            <person name="Goeker M."/>
        </authorList>
    </citation>
    <scope>NUCLEOTIDE SEQUENCE [LARGE SCALE GENOMIC DNA]</scope>
    <source>
        <strain evidence="1 2">DSM 10053</strain>
    </source>
</reference>
<dbReference type="InterPro" id="IPR035093">
    <property type="entry name" value="RelE/ParE_toxin_dom_sf"/>
</dbReference>
<dbReference type="Proteomes" id="UP000295496">
    <property type="component" value="Unassembled WGS sequence"/>
</dbReference>
<dbReference type="Gene3D" id="3.30.2310.20">
    <property type="entry name" value="RelE-like"/>
    <property type="match status" value="1"/>
</dbReference>
<dbReference type="PANTHER" id="PTHR40266:SF2">
    <property type="entry name" value="TOXIN HIGB-1"/>
    <property type="match status" value="1"/>
</dbReference>
<dbReference type="PANTHER" id="PTHR40266">
    <property type="entry name" value="TOXIN HIGB-1"/>
    <property type="match status" value="1"/>
</dbReference>
<organism evidence="1 2">
    <name type="scientific">Lonepinella koalarum</name>
    <dbReference type="NCBI Taxonomy" id="53417"/>
    <lineage>
        <taxon>Bacteria</taxon>
        <taxon>Pseudomonadati</taxon>
        <taxon>Pseudomonadota</taxon>
        <taxon>Gammaproteobacteria</taxon>
        <taxon>Pasteurellales</taxon>
        <taxon>Pasteurellaceae</taxon>
        <taxon>Lonepinella</taxon>
    </lineage>
</organism>
<dbReference type="InterPro" id="IPR007711">
    <property type="entry name" value="HigB-1"/>
</dbReference>
<accession>A0A4R1L133</accession>
<gene>
    <name evidence="1" type="ORF">EV692_0833</name>
</gene>
<evidence type="ECO:0000313" key="2">
    <source>
        <dbReference type="Proteomes" id="UP000295496"/>
    </source>
</evidence>